<dbReference type="EMBL" id="LN483166">
    <property type="protein sequence ID" value="CED84442.1"/>
    <property type="molecule type" value="Genomic_DNA"/>
</dbReference>
<evidence type="ECO:0000313" key="2">
    <source>
        <dbReference type="EMBL" id="CED84442.1"/>
    </source>
</evidence>
<organism evidence="2">
    <name type="scientific">Phaffia rhodozyma</name>
    <name type="common">Yeast</name>
    <name type="synonym">Xanthophyllomyces dendrorhous</name>
    <dbReference type="NCBI Taxonomy" id="264483"/>
    <lineage>
        <taxon>Eukaryota</taxon>
        <taxon>Fungi</taxon>
        <taxon>Dikarya</taxon>
        <taxon>Basidiomycota</taxon>
        <taxon>Agaricomycotina</taxon>
        <taxon>Tremellomycetes</taxon>
        <taxon>Cystofilobasidiales</taxon>
        <taxon>Mrakiaceae</taxon>
        <taxon>Phaffia</taxon>
    </lineage>
</organism>
<proteinExistence type="predicted"/>
<protein>
    <submittedName>
        <fullName evidence="2">Uncharacterized protein</fullName>
    </submittedName>
</protein>
<reference evidence="2" key="1">
    <citation type="submission" date="2014-08" db="EMBL/GenBank/DDBJ databases">
        <authorList>
            <person name="Sharma Rahul"/>
            <person name="Thines Marco"/>
        </authorList>
    </citation>
    <scope>NUCLEOTIDE SEQUENCE</scope>
</reference>
<sequence length="119" mass="13542">MSNTKNSRDSTTIFYFLLHLWGQLTSSHSTTKTAFVSQILERLSREWLGDLGDDGRNRITELVEKRPDPDDLRGSVRESYVFRLPGRLGDGRIVRVGVELDWRDGWGGLVADGECELMN</sequence>
<accession>A0A0F7SQE0</accession>
<keyword evidence="1" id="KW-0732">Signal</keyword>
<feature type="signal peptide" evidence="1">
    <location>
        <begin position="1"/>
        <end position="27"/>
    </location>
</feature>
<evidence type="ECO:0000256" key="1">
    <source>
        <dbReference type="SAM" id="SignalP"/>
    </source>
</evidence>
<name>A0A0F7SQE0_PHARH</name>
<feature type="chain" id="PRO_5002522078" evidence="1">
    <location>
        <begin position="28"/>
        <end position="119"/>
    </location>
</feature>
<dbReference type="AlphaFoldDB" id="A0A0F7SQE0"/>